<dbReference type="EMBL" id="FO117614">
    <property type="protein sequence ID" value="CCG00644.1"/>
    <property type="molecule type" value="Genomic_DNA"/>
</dbReference>
<comment type="PTM">
    <text evidence="4">Carbamylation allows a single lysine to coordinate two zinc ions.</text>
</comment>
<dbReference type="EC" id="3.4.19.-" evidence="1"/>
<proteinExistence type="inferred from homology"/>
<name>H6RHY3_9BACT</name>
<dbReference type="InterPro" id="IPR006680">
    <property type="entry name" value="Amidohydro-rel"/>
</dbReference>
<dbReference type="NCBIfam" id="TIGR01975">
    <property type="entry name" value="isoAsp_dipep"/>
    <property type="match status" value="1"/>
</dbReference>
<comment type="PTM">
    <text evidence="1">Carboxylation allows a single lysine to coordinate two zinc ions.</text>
</comment>
<dbReference type="Gene3D" id="2.30.40.10">
    <property type="entry name" value="Urease, subunit C, domain 1"/>
    <property type="match status" value="1"/>
</dbReference>
<dbReference type="GO" id="GO:0008237">
    <property type="term" value="F:metallopeptidase activity"/>
    <property type="evidence" value="ECO:0007669"/>
    <property type="project" value="UniProtKB-KW"/>
</dbReference>
<feature type="active site" description="Proton acceptor" evidence="2">
    <location>
        <position position="277"/>
    </location>
</feature>
<evidence type="ECO:0000256" key="4">
    <source>
        <dbReference type="PIRSR" id="PIRSR001238-50"/>
    </source>
</evidence>
<comment type="similarity">
    <text evidence="1">Belongs to the peptidase M38 family.</text>
</comment>
<feature type="binding site" evidence="3">
    <location>
        <position position="222"/>
    </location>
    <ligand>
        <name>Zn(2+)</name>
        <dbReference type="ChEBI" id="CHEBI:29105"/>
        <label>2</label>
        <note>catalytic</note>
    </ligand>
</feature>
<dbReference type="AlphaFoldDB" id="H6RHY3"/>
<feature type="binding site" description="via carbamate group" evidence="3">
    <location>
        <position position="154"/>
    </location>
    <ligand>
        <name>Zn(2+)</name>
        <dbReference type="ChEBI" id="CHEBI:29105"/>
        <label>2</label>
        <note>catalytic</note>
    </ligand>
</feature>
<dbReference type="PIRSF" id="PIRSF001238">
    <property type="entry name" value="IadA"/>
    <property type="match status" value="1"/>
</dbReference>
<keyword evidence="1 3" id="KW-0862">Zinc</keyword>
<reference evidence="6" key="2">
    <citation type="submission" date="2012-02" db="EMBL/GenBank/DDBJ databases">
        <authorList>
            <person name="Genoscope - CEA"/>
        </authorList>
    </citation>
    <scope>NUCLEOTIDE SEQUENCE</scope>
</reference>
<feature type="binding site" description="via carbamate group" evidence="3">
    <location>
        <position position="154"/>
    </location>
    <ligand>
        <name>Zn(2+)</name>
        <dbReference type="ChEBI" id="CHEBI:29105"/>
        <label>1</label>
        <note>catalytic</note>
    </ligand>
</feature>
<dbReference type="InterPro" id="IPR050378">
    <property type="entry name" value="Metallo-dep_Hydrolases_sf"/>
</dbReference>
<dbReference type="GO" id="GO:0046872">
    <property type="term" value="F:metal ion binding"/>
    <property type="evidence" value="ECO:0007669"/>
    <property type="project" value="UniProtKB-KW"/>
</dbReference>
<keyword evidence="1 3" id="KW-0479">Metal-binding</keyword>
<dbReference type="PANTHER" id="PTHR11647">
    <property type="entry name" value="HYDRANTOINASE/DIHYDROPYRIMIDINASE FAMILY MEMBER"/>
    <property type="match status" value="1"/>
</dbReference>
<evidence type="ECO:0000313" key="6">
    <source>
        <dbReference type="EMBL" id="CCG00644.1"/>
    </source>
</evidence>
<feature type="domain" description="Amidohydrolase-related" evidence="5">
    <location>
        <begin position="51"/>
        <end position="366"/>
    </location>
</feature>
<dbReference type="GO" id="GO:0006508">
    <property type="term" value="P:proteolysis"/>
    <property type="evidence" value="ECO:0007669"/>
    <property type="project" value="UniProtKB-KW"/>
</dbReference>
<evidence type="ECO:0000256" key="1">
    <source>
        <dbReference type="PIRNR" id="PIRNR001238"/>
    </source>
</evidence>
<feature type="binding site" evidence="3">
    <location>
        <position position="193"/>
    </location>
    <ligand>
        <name>Zn(2+)</name>
        <dbReference type="ChEBI" id="CHEBI:29105"/>
        <label>2</label>
        <note>catalytic</note>
    </ligand>
</feature>
<keyword evidence="1" id="KW-0645">Protease</keyword>
<comment type="cofactor">
    <cofactor evidence="1 3">
        <name>Zn(2+)</name>
        <dbReference type="ChEBI" id="CHEBI:29105"/>
    </cofactor>
    <text evidence="1 3">Binds 2 Zn(2+) ions per subunit.</text>
</comment>
<dbReference type="SUPFAM" id="SSF51338">
    <property type="entry name" value="Composite domain of metallo-dependent hydrolases"/>
    <property type="match status" value="1"/>
</dbReference>
<feature type="binding site" evidence="3">
    <location>
        <position position="60"/>
    </location>
    <ligand>
        <name>Zn(2+)</name>
        <dbReference type="ChEBI" id="CHEBI:29105"/>
        <label>1</label>
        <note>catalytic</note>
    </ligand>
</feature>
<dbReference type="Pfam" id="PF01979">
    <property type="entry name" value="Amidohydro_1"/>
    <property type="match status" value="1"/>
</dbReference>
<dbReference type="InterPro" id="IPR010229">
    <property type="entry name" value="Pept_M38_dipep"/>
</dbReference>
<keyword evidence="1" id="KW-0482">Metalloprotease</keyword>
<dbReference type="GO" id="GO:0016810">
    <property type="term" value="F:hydrolase activity, acting on carbon-nitrogen (but not peptide) bonds"/>
    <property type="evidence" value="ECO:0007669"/>
    <property type="project" value="InterPro"/>
</dbReference>
<sequence length="380" mass="41406">MLKLIKNAQLYTPKFLGAKDVLIAGAKIIAIDDNLDQFSQDAEVWDAQGKMVTPGFIDQHIHISGAGGKDGFSSRTPDVDLKQLISCGSTTVMGLLGTDGTSRSLKSLFSKVKALKQQGISAYMLCGYYGVESPTLTNDIQSDMIFIDPVLGCKIAISDIRSSYPTALELLRKLRDVRVAGSLANKKGILHVHLGNLDTKLDVLFELVEKYQFPIEHISPTHVARTKELFNQAIEFGKLGGMIDITTGASKYTEPHKAVLYALEQGLSIDKITFSTDGHAGLTKFDENGQPVGAKIAQVDKNLEEVINLIKTGFSMEDALKLITTNPATNLGLKNKGQIAVGYDADLCCFDTDYNLTDVFALGQQMMTESKLTIKEVFES</sequence>
<dbReference type="PANTHER" id="PTHR11647:SF1">
    <property type="entry name" value="COLLAPSIN RESPONSE MEDIATOR PROTEIN"/>
    <property type="match status" value="1"/>
</dbReference>
<comment type="subcellular location">
    <subcellularLocation>
        <location evidence="1">Cytoplasm</location>
    </subcellularLocation>
</comment>
<feature type="modified residue" description="N6-carboxylysine" evidence="4">
    <location>
        <position position="154"/>
    </location>
</feature>
<feature type="binding site" evidence="3">
    <location>
        <position position="62"/>
    </location>
    <ligand>
        <name>Zn(2+)</name>
        <dbReference type="ChEBI" id="CHEBI:29105"/>
        <label>1</label>
        <note>catalytic</note>
    </ligand>
</feature>
<dbReference type="GO" id="GO:0005737">
    <property type="term" value="C:cytoplasm"/>
    <property type="evidence" value="ECO:0007669"/>
    <property type="project" value="UniProtKB-SubCell"/>
</dbReference>
<dbReference type="InterPro" id="IPR032466">
    <property type="entry name" value="Metal_Hydrolase"/>
</dbReference>
<dbReference type="SUPFAM" id="SSF51556">
    <property type="entry name" value="Metallo-dependent hydrolases"/>
    <property type="match status" value="1"/>
</dbReference>
<protein>
    <recommendedName>
        <fullName evidence="1">Isoaspartyl dipeptidase</fullName>
        <ecNumber evidence="1">3.4.19.-</ecNumber>
    </recommendedName>
</protein>
<dbReference type="GO" id="GO:0008798">
    <property type="term" value="F:beta-aspartyl-peptidase activity"/>
    <property type="evidence" value="ECO:0007669"/>
    <property type="project" value="InterPro"/>
</dbReference>
<evidence type="ECO:0000256" key="2">
    <source>
        <dbReference type="PIRSR" id="PIRSR001238-1"/>
    </source>
</evidence>
<comment type="function">
    <text evidence="1">Catalyzes the hydrolytic cleavage of a subset of L-isoaspartyl (L-beta-aspartyl) dipeptides. Used to degrade proteins damaged by L-isoaspartyl residues formation.</text>
</comment>
<feature type="binding site" evidence="3">
    <location>
        <position position="277"/>
    </location>
    <ligand>
        <name>Zn(2+)</name>
        <dbReference type="ChEBI" id="CHEBI:29105"/>
        <label>1</label>
        <note>catalytic</note>
    </ligand>
</feature>
<gene>
    <name evidence="6" type="ORF">VIS_S3DLC50010</name>
</gene>
<reference evidence="6" key="1">
    <citation type="journal article" date="2012" name="Environ. Microbiol.">
        <title>Genomic content of uncultured Bacteroidetes from contrasting oceanic provinces in the North Atlantic Ocean.</title>
        <authorList>
            <person name="Gomez-Pereira P.R."/>
            <person name="Schuler M."/>
            <person name="Fuchs B.M."/>
            <person name="Bennke C."/>
            <person name="Teeling H."/>
            <person name="Waldmann J."/>
            <person name="Richter M."/>
            <person name="Barbe V."/>
            <person name="Bataille E."/>
            <person name="Glockner F.O."/>
            <person name="Amann R."/>
        </authorList>
    </citation>
    <scope>NUCLEOTIDE SEQUENCE</scope>
</reference>
<organism evidence="6">
    <name type="scientific">uncultured Flavobacteriia bacterium</name>
    <dbReference type="NCBI Taxonomy" id="212695"/>
    <lineage>
        <taxon>Bacteria</taxon>
        <taxon>Pseudomonadati</taxon>
        <taxon>Bacteroidota</taxon>
        <taxon>Flavobacteriia</taxon>
        <taxon>environmental samples</taxon>
    </lineage>
</organism>
<evidence type="ECO:0000259" key="5">
    <source>
        <dbReference type="Pfam" id="PF01979"/>
    </source>
</evidence>
<evidence type="ECO:0000256" key="3">
    <source>
        <dbReference type="PIRSR" id="PIRSR001238-3"/>
    </source>
</evidence>
<keyword evidence="1" id="KW-0378">Hydrolase</keyword>
<accession>H6RHY3</accession>
<dbReference type="Gene3D" id="3.20.20.140">
    <property type="entry name" value="Metal-dependent hydrolases"/>
    <property type="match status" value="1"/>
</dbReference>
<dbReference type="InterPro" id="IPR011059">
    <property type="entry name" value="Metal-dep_hydrolase_composite"/>
</dbReference>